<keyword evidence="4 6" id="KW-1133">Transmembrane helix</keyword>
<keyword evidence="3 6" id="KW-0812">Transmembrane</keyword>
<feature type="transmembrane region" description="Helical" evidence="6">
    <location>
        <begin position="61"/>
        <end position="82"/>
    </location>
</feature>
<dbReference type="RefSeq" id="WP_185001816.1">
    <property type="nucleotide sequence ID" value="NZ_BAAAUI010000021.1"/>
</dbReference>
<organism evidence="8 9">
    <name type="scientific">Crossiella cryophila</name>
    <dbReference type="NCBI Taxonomy" id="43355"/>
    <lineage>
        <taxon>Bacteria</taxon>
        <taxon>Bacillati</taxon>
        <taxon>Actinomycetota</taxon>
        <taxon>Actinomycetes</taxon>
        <taxon>Pseudonocardiales</taxon>
        <taxon>Pseudonocardiaceae</taxon>
        <taxon>Crossiella</taxon>
    </lineage>
</organism>
<protein>
    <submittedName>
        <fullName evidence="8">Putative membrane protein</fullName>
    </submittedName>
</protein>
<dbReference type="GO" id="GO:0005886">
    <property type="term" value="C:plasma membrane"/>
    <property type="evidence" value="ECO:0007669"/>
    <property type="project" value="UniProtKB-SubCell"/>
</dbReference>
<evidence type="ECO:0000256" key="2">
    <source>
        <dbReference type="ARBA" id="ARBA00022475"/>
    </source>
</evidence>
<gene>
    <name evidence="8" type="ORF">HNR67_002042</name>
</gene>
<comment type="caution">
    <text evidence="8">The sequence shown here is derived from an EMBL/GenBank/DDBJ whole genome shotgun (WGS) entry which is preliminary data.</text>
</comment>
<dbReference type="Pfam" id="PF02656">
    <property type="entry name" value="DUF202"/>
    <property type="match status" value="1"/>
</dbReference>
<accession>A0A7W7FUL9</accession>
<evidence type="ECO:0000256" key="6">
    <source>
        <dbReference type="SAM" id="Phobius"/>
    </source>
</evidence>
<sequence length="119" mass="12564">MTSRRWPGFVYDAGDEPDARFTLANERTFLAWIRTSLGLMAGGVAVEALGYPGHGALRTVLAVSLLLAGVLCAGTAFFRWAAAERAMRLGQPLPGPFLLPVLGAVLVLAGLLAVLMVLL</sequence>
<dbReference type="InterPro" id="IPR003807">
    <property type="entry name" value="DUF202"/>
</dbReference>
<keyword evidence="2" id="KW-1003">Cell membrane</keyword>
<feature type="transmembrane region" description="Helical" evidence="6">
    <location>
        <begin position="97"/>
        <end position="118"/>
    </location>
</feature>
<reference evidence="8 9" key="1">
    <citation type="submission" date="2020-08" db="EMBL/GenBank/DDBJ databases">
        <title>Sequencing the genomes of 1000 actinobacteria strains.</title>
        <authorList>
            <person name="Klenk H.-P."/>
        </authorList>
    </citation>
    <scope>NUCLEOTIDE SEQUENCE [LARGE SCALE GENOMIC DNA]</scope>
    <source>
        <strain evidence="8 9">DSM 44230</strain>
    </source>
</reference>
<keyword evidence="5 6" id="KW-0472">Membrane</keyword>
<dbReference type="PANTHER" id="PTHR34187">
    <property type="entry name" value="FGR18P"/>
    <property type="match status" value="1"/>
</dbReference>
<evidence type="ECO:0000256" key="1">
    <source>
        <dbReference type="ARBA" id="ARBA00004651"/>
    </source>
</evidence>
<feature type="transmembrane region" description="Helical" evidence="6">
    <location>
        <begin position="29"/>
        <end position="49"/>
    </location>
</feature>
<feature type="domain" description="DUF202" evidence="7">
    <location>
        <begin position="20"/>
        <end position="86"/>
    </location>
</feature>
<keyword evidence="9" id="KW-1185">Reference proteome</keyword>
<evidence type="ECO:0000313" key="8">
    <source>
        <dbReference type="EMBL" id="MBB4675924.1"/>
    </source>
</evidence>
<dbReference type="PANTHER" id="PTHR34187:SF2">
    <property type="entry name" value="DUF202 DOMAIN-CONTAINING PROTEIN"/>
    <property type="match status" value="1"/>
</dbReference>
<dbReference type="Proteomes" id="UP000533598">
    <property type="component" value="Unassembled WGS sequence"/>
</dbReference>
<evidence type="ECO:0000256" key="4">
    <source>
        <dbReference type="ARBA" id="ARBA00022989"/>
    </source>
</evidence>
<evidence type="ECO:0000313" key="9">
    <source>
        <dbReference type="Proteomes" id="UP000533598"/>
    </source>
</evidence>
<dbReference type="InterPro" id="IPR052053">
    <property type="entry name" value="IM_YidH-like"/>
</dbReference>
<proteinExistence type="predicted"/>
<comment type="subcellular location">
    <subcellularLocation>
        <location evidence="1">Cell membrane</location>
        <topology evidence="1">Multi-pass membrane protein</topology>
    </subcellularLocation>
</comment>
<dbReference type="EMBL" id="JACHMH010000001">
    <property type="protein sequence ID" value="MBB4675924.1"/>
    <property type="molecule type" value="Genomic_DNA"/>
</dbReference>
<evidence type="ECO:0000259" key="7">
    <source>
        <dbReference type="Pfam" id="PF02656"/>
    </source>
</evidence>
<name>A0A7W7FUL9_9PSEU</name>
<evidence type="ECO:0000256" key="5">
    <source>
        <dbReference type="ARBA" id="ARBA00023136"/>
    </source>
</evidence>
<dbReference type="AlphaFoldDB" id="A0A7W7FUL9"/>
<evidence type="ECO:0000256" key="3">
    <source>
        <dbReference type="ARBA" id="ARBA00022692"/>
    </source>
</evidence>